<organism evidence="1 2">
    <name type="scientific">[Candida] arabinofermentans NRRL YB-2248</name>
    <dbReference type="NCBI Taxonomy" id="983967"/>
    <lineage>
        <taxon>Eukaryota</taxon>
        <taxon>Fungi</taxon>
        <taxon>Dikarya</taxon>
        <taxon>Ascomycota</taxon>
        <taxon>Saccharomycotina</taxon>
        <taxon>Pichiomycetes</taxon>
        <taxon>Pichiales</taxon>
        <taxon>Pichiaceae</taxon>
        <taxon>Ogataea</taxon>
        <taxon>Ogataea/Candida clade</taxon>
    </lineage>
</organism>
<dbReference type="AlphaFoldDB" id="A0A1E4T671"/>
<dbReference type="InterPro" id="IPR004354">
    <property type="entry name" value="Meiotic_Rec114"/>
</dbReference>
<dbReference type="Pfam" id="PF03525">
    <property type="entry name" value="Meiotic_rec114"/>
    <property type="match status" value="1"/>
</dbReference>
<reference evidence="2" key="1">
    <citation type="submission" date="2016-04" db="EMBL/GenBank/DDBJ databases">
        <title>Comparative genomics of biotechnologically important yeasts.</title>
        <authorList>
            <consortium name="DOE Joint Genome Institute"/>
            <person name="Riley R."/>
            <person name="Haridas S."/>
            <person name="Wolfe K.H."/>
            <person name="Lopes M.R."/>
            <person name="Hittinger C.T."/>
            <person name="Goker M."/>
            <person name="Salamov A."/>
            <person name="Wisecaver J."/>
            <person name="Long T.M."/>
            <person name="Aerts A.L."/>
            <person name="Barry K."/>
            <person name="Choi C."/>
            <person name="Clum A."/>
            <person name="Coughlan A.Y."/>
            <person name="Deshpande S."/>
            <person name="Douglass A.P."/>
            <person name="Hanson S.J."/>
            <person name="Klenk H.-P."/>
            <person name="Labutti K."/>
            <person name="Lapidus A."/>
            <person name="Lindquist E."/>
            <person name="Lipzen A."/>
            <person name="Meier-Kolthoff J.P."/>
            <person name="Ohm R.A."/>
            <person name="Otillar R.P."/>
            <person name="Pangilinan J."/>
            <person name="Peng Y."/>
            <person name="Rokas A."/>
            <person name="Rosa C.A."/>
            <person name="Scheuner C."/>
            <person name="Sibirny A.A."/>
            <person name="Slot J.C."/>
            <person name="Stielow J.B."/>
            <person name="Sun H."/>
            <person name="Kurtzman C.P."/>
            <person name="Blackwell M."/>
            <person name="Grigoriev I.V."/>
            <person name="Jeffries T.W."/>
        </authorList>
    </citation>
    <scope>NUCLEOTIDE SEQUENCE [LARGE SCALE GENOMIC DNA]</scope>
    <source>
        <strain evidence="2">NRRL YB-2248</strain>
    </source>
</reference>
<dbReference type="GO" id="GO:0007131">
    <property type="term" value="P:reciprocal meiotic recombination"/>
    <property type="evidence" value="ECO:0007669"/>
    <property type="project" value="InterPro"/>
</dbReference>
<sequence>MMNCSNSRFDSVDIRKFSYKNNKHEWVHFPYRSGLSVNFTQVPNLAAVPQNQLRLLIFKVMWNAENLETLTFEEQQTAKVYSKYPSIAIKYYHSPEFAKRLQLSFSSLNGYQKCIEMFEGWGITVHHQQEAELPYSQTPFSQSMQSQSQLSYSPALSQTYLNTHRNDINQGRDIAQYSHSQNYYPQRTATINSYPMPPPNPSNYGAHSTHFFQSPQTQYAQISTLETSLSSNPIFIPAPVRSSNVEEGRASYTLKTPPAGVEGSLKSIINTSSTKVAVCEQLVNQSGDVESGTVSTNIANSVCKNSQKGISTMVIEPPASVSTCENQSGFCTALGVNHSDEENENVTLVNTDVNDSVMPKTQGETLLNDFTDDQLCDYISKKLKEKSFIQLVSISPVFSIF</sequence>
<keyword evidence="2" id="KW-1185">Reference proteome</keyword>
<name>A0A1E4T671_9ASCO</name>
<evidence type="ECO:0000313" key="1">
    <source>
        <dbReference type="EMBL" id="ODV87246.1"/>
    </source>
</evidence>
<dbReference type="OrthoDB" id="3981299at2759"/>
<gene>
    <name evidence="1" type="ORF">CANARDRAFT_15740</name>
</gene>
<evidence type="ECO:0000313" key="2">
    <source>
        <dbReference type="Proteomes" id="UP000094801"/>
    </source>
</evidence>
<proteinExistence type="predicted"/>
<protein>
    <submittedName>
        <fullName evidence="1">Uncharacterized protein</fullName>
    </submittedName>
</protein>
<accession>A0A1E4T671</accession>
<dbReference type="Proteomes" id="UP000094801">
    <property type="component" value="Unassembled WGS sequence"/>
</dbReference>
<dbReference type="EMBL" id="KV453848">
    <property type="protein sequence ID" value="ODV87246.1"/>
    <property type="molecule type" value="Genomic_DNA"/>
</dbReference>